<dbReference type="PANTHER" id="PTHR30289:SF1">
    <property type="entry name" value="PEBP (PHOSPHATIDYLETHANOLAMINE-BINDING PROTEIN) FAMILY PROTEIN"/>
    <property type="match status" value="1"/>
</dbReference>
<dbReference type="InterPro" id="IPR008914">
    <property type="entry name" value="PEBP"/>
</dbReference>
<dbReference type="RefSeq" id="WP_256030491.1">
    <property type="nucleotide sequence ID" value="NZ_JAHLKM010000025.1"/>
</dbReference>
<dbReference type="InterPro" id="IPR005247">
    <property type="entry name" value="YbhB_YbcL/LppC-like"/>
</dbReference>
<dbReference type="NCBIfam" id="TIGR00481">
    <property type="entry name" value="YbhB/YbcL family Raf kinase inhibitor-like protein"/>
    <property type="match status" value="1"/>
</dbReference>
<reference evidence="1" key="1">
    <citation type="journal article" date="2023" name="Front. Microbiol.">
        <title>Genomic-based phylogenetic and metabolic analyses of the genus Natronomonas, and description of Natronomonas aquatica sp. nov.</title>
        <authorList>
            <person name="Garcia-Roldan A."/>
            <person name="Duran-Viseras A."/>
            <person name="de la Haba R.R."/>
            <person name="Corral P."/>
            <person name="Sanchez-Porro C."/>
            <person name="Ventosa A."/>
        </authorList>
    </citation>
    <scope>NUCLEOTIDE SEQUENCE</scope>
    <source>
        <strain evidence="1">F2-12</strain>
    </source>
</reference>
<dbReference type="AlphaFoldDB" id="A0A9R1CVE1"/>
<protein>
    <submittedName>
        <fullName evidence="1">YbhB/YbcL family Raf kinase inhibitor-like protein</fullName>
    </submittedName>
</protein>
<dbReference type="CDD" id="cd00865">
    <property type="entry name" value="PEBP_bact_arch"/>
    <property type="match status" value="1"/>
</dbReference>
<sequence>MSLLEDDLEQQGILSITATDFDDDEGMPDYVGYVNENENPELRIENVPEGAESLVLVVDDPDAKGAVGFTFDHWLVWDIAPDVGTIPRDWDPAADGATVGYNDFVEADFGGPSPPDGAHRYRFKLLALDSELGLEPEARKAVVDMTAGMEAEVLASTQLVGQYEPSQGTAF</sequence>
<dbReference type="PANTHER" id="PTHR30289">
    <property type="entry name" value="UNCHARACTERIZED PROTEIN YBCL-RELATED"/>
    <property type="match status" value="1"/>
</dbReference>
<proteinExistence type="predicted"/>
<dbReference type="Proteomes" id="UP001139494">
    <property type="component" value="Unassembled WGS sequence"/>
</dbReference>
<dbReference type="Pfam" id="PF01161">
    <property type="entry name" value="PBP"/>
    <property type="match status" value="1"/>
</dbReference>
<accession>A0A9R1CVE1</accession>
<comment type="caution">
    <text evidence="1">The sequence shown here is derived from an EMBL/GenBank/DDBJ whole genome shotgun (WGS) entry which is preliminary data.</text>
</comment>
<organism evidence="1 2">
    <name type="scientific">Natronomonas aquatica</name>
    <dbReference type="NCBI Taxonomy" id="2841590"/>
    <lineage>
        <taxon>Archaea</taxon>
        <taxon>Methanobacteriati</taxon>
        <taxon>Methanobacteriota</taxon>
        <taxon>Stenosarchaea group</taxon>
        <taxon>Halobacteria</taxon>
        <taxon>Halobacteriales</taxon>
        <taxon>Natronomonadaceae</taxon>
        <taxon>Natronomonas</taxon>
    </lineage>
</organism>
<evidence type="ECO:0000313" key="1">
    <source>
        <dbReference type="EMBL" id="MCQ4334452.1"/>
    </source>
</evidence>
<dbReference type="EMBL" id="JAHLKM010000025">
    <property type="protein sequence ID" value="MCQ4334452.1"/>
    <property type="molecule type" value="Genomic_DNA"/>
</dbReference>
<gene>
    <name evidence="1" type="ORF">KM295_13390</name>
</gene>
<dbReference type="Gene3D" id="3.90.280.10">
    <property type="entry name" value="PEBP-like"/>
    <property type="match status" value="1"/>
</dbReference>
<dbReference type="SUPFAM" id="SSF49777">
    <property type="entry name" value="PEBP-like"/>
    <property type="match status" value="1"/>
</dbReference>
<name>A0A9R1CVE1_9EURY</name>
<keyword evidence="2" id="KW-1185">Reference proteome</keyword>
<evidence type="ECO:0000313" key="2">
    <source>
        <dbReference type="Proteomes" id="UP001139494"/>
    </source>
</evidence>
<dbReference type="InterPro" id="IPR036610">
    <property type="entry name" value="PEBP-like_sf"/>
</dbReference>